<evidence type="ECO:0000256" key="1">
    <source>
        <dbReference type="SAM" id="MobiDB-lite"/>
    </source>
</evidence>
<dbReference type="EMBL" id="WNYA01000001">
    <property type="protein sequence ID" value="KAG8598786.1"/>
    <property type="molecule type" value="Genomic_DNA"/>
</dbReference>
<accession>A0AAV7DQ89</accession>
<dbReference type="AlphaFoldDB" id="A0AAV7DQ89"/>
<proteinExistence type="predicted"/>
<keyword evidence="3" id="KW-1185">Reference proteome</keyword>
<name>A0AAV7DQ89_ENGPU</name>
<evidence type="ECO:0000313" key="2">
    <source>
        <dbReference type="EMBL" id="KAG8598786.1"/>
    </source>
</evidence>
<feature type="region of interest" description="Disordered" evidence="1">
    <location>
        <begin position="59"/>
        <end position="79"/>
    </location>
</feature>
<evidence type="ECO:0000313" key="3">
    <source>
        <dbReference type="Proteomes" id="UP000824782"/>
    </source>
</evidence>
<dbReference type="Proteomes" id="UP000824782">
    <property type="component" value="Unassembled WGS sequence"/>
</dbReference>
<protein>
    <submittedName>
        <fullName evidence="2">Uncharacterized protein</fullName>
    </submittedName>
</protein>
<reference evidence="2" key="1">
    <citation type="thesis" date="2020" institute="ProQuest LLC" country="789 East Eisenhower Parkway, Ann Arbor, MI, USA">
        <title>Comparative Genomics and Chromosome Evolution.</title>
        <authorList>
            <person name="Mudd A.B."/>
        </authorList>
    </citation>
    <scope>NUCLEOTIDE SEQUENCE</scope>
    <source>
        <strain evidence="2">237g6f4</strain>
        <tissue evidence="2">Blood</tissue>
    </source>
</reference>
<gene>
    <name evidence="2" type="ORF">GDO81_002739</name>
</gene>
<sequence>MSARLLLRLCIGEKNTLGGRRGGPQPSQPVHNVCTCTITDEEAKHAIAEDQQISFCSKMESRMRRKRRDPSRTQFKKVI</sequence>
<organism evidence="2 3">
    <name type="scientific">Engystomops pustulosus</name>
    <name type="common">Tungara frog</name>
    <name type="synonym">Physalaemus pustulosus</name>
    <dbReference type="NCBI Taxonomy" id="76066"/>
    <lineage>
        <taxon>Eukaryota</taxon>
        <taxon>Metazoa</taxon>
        <taxon>Chordata</taxon>
        <taxon>Craniata</taxon>
        <taxon>Vertebrata</taxon>
        <taxon>Euteleostomi</taxon>
        <taxon>Amphibia</taxon>
        <taxon>Batrachia</taxon>
        <taxon>Anura</taxon>
        <taxon>Neobatrachia</taxon>
        <taxon>Hyloidea</taxon>
        <taxon>Leptodactylidae</taxon>
        <taxon>Leiuperinae</taxon>
        <taxon>Engystomops</taxon>
    </lineage>
</organism>
<feature type="compositionally biased region" description="Basic residues" evidence="1">
    <location>
        <begin position="63"/>
        <end position="79"/>
    </location>
</feature>
<comment type="caution">
    <text evidence="2">The sequence shown here is derived from an EMBL/GenBank/DDBJ whole genome shotgun (WGS) entry which is preliminary data.</text>
</comment>